<protein>
    <submittedName>
        <fullName evidence="9">Peptidoglycan bridge formation glycyltransferase FemA/FemB family protein</fullName>
    </submittedName>
</protein>
<dbReference type="PANTHER" id="PTHR36174">
    <property type="entry name" value="LIPID II:GLYCINE GLYCYLTRANSFERASE"/>
    <property type="match status" value="1"/>
</dbReference>
<dbReference type="Gene3D" id="3.40.630.30">
    <property type="match status" value="2"/>
</dbReference>
<reference evidence="9 10" key="1">
    <citation type="submission" date="2019-09" db="EMBL/GenBank/DDBJ databases">
        <title>Genome sequencing of strain KACC 19306.</title>
        <authorList>
            <person name="Heo J."/>
            <person name="Kim S.-J."/>
            <person name="Kim J.-S."/>
            <person name="Hong S.-B."/>
            <person name="Kwon S.-W."/>
        </authorList>
    </citation>
    <scope>NUCLEOTIDE SEQUENCE [LARGE SCALE GENOMIC DNA]</scope>
    <source>
        <strain evidence="9 10">KACC 19306</strain>
    </source>
</reference>
<dbReference type="InterPro" id="IPR038740">
    <property type="entry name" value="BioF2-like_GNAT_dom"/>
</dbReference>
<dbReference type="GO" id="GO:0008360">
    <property type="term" value="P:regulation of cell shape"/>
    <property type="evidence" value="ECO:0007669"/>
    <property type="project" value="UniProtKB-KW"/>
</dbReference>
<dbReference type="InterPro" id="IPR003447">
    <property type="entry name" value="FEMABX"/>
</dbReference>
<evidence type="ECO:0000313" key="9">
    <source>
        <dbReference type="EMBL" id="QEO15722.1"/>
    </source>
</evidence>
<dbReference type="SUPFAM" id="SSF55729">
    <property type="entry name" value="Acyl-CoA N-acyltransferases (Nat)"/>
    <property type="match status" value="1"/>
</dbReference>
<dbReference type="Pfam" id="PF13480">
    <property type="entry name" value="Acetyltransf_6"/>
    <property type="match status" value="1"/>
</dbReference>
<keyword evidence="10" id="KW-1185">Reference proteome</keyword>
<dbReference type="EMBL" id="CP043505">
    <property type="protein sequence ID" value="QEO15722.1"/>
    <property type="molecule type" value="Genomic_DNA"/>
</dbReference>
<dbReference type="KEGG" id="ail:FLP10_15800"/>
<proteinExistence type="inferred from homology"/>
<sequence length="437" mass="49075">MPAARRTYSSCRSSGSSGFTCDWVVPSMTSEYPPFVPRPGRSVARTSRPWSSRLGSAMASTLGRRGSRGQRARPRKNVREVGSVRTMAARASGEGMHRMPATSTPVAVGWDERVLAEQSEPHFMQSSTWERLRSDGPWRSRRLPEVDGHGLPVLAYEREVPGYGTLQHLPRVSGIDSEGVARFSERVRAHRGSAFATKLEVHQPYDHALVAAFEEHGWQPSRASQYRHAVVVETGMSEAEILGRMKKRARSEIRVAERNGVIAGRARMTRENREHMLALVAETADRSGAFFRSSDYLERVWTEFAADGRGWLHFAWHDGRVVAGAFVVAYGPNAWYKDGGSLRDRPQLMASRYLQWDVIRELAAAGVRRYDLGHVPPPDEPDAPGQGVLTFKSAFAREVLVYMPALLLAHDARAEEFRRGESAFIEAHRRRTGDYWY</sequence>
<keyword evidence="2 9" id="KW-0808">Transferase</keyword>
<dbReference type="Proteomes" id="UP000324678">
    <property type="component" value="Chromosome"/>
</dbReference>
<feature type="region of interest" description="Disordered" evidence="7">
    <location>
        <begin position="54"/>
        <end position="80"/>
    </location>
</feature>
<dbReference type="InterPro" id="IPR016181">
    <property type="entry name" value="Acyl_CoA_acyltransferase"/>
</dbReference>
<dbReference type="GO" id="GO:0009252">
    <property type="term" value="P:peptidoglycan biosynthetic process"/>
    <property type="evidence" value="ECO:0007669"/>
    <property type="project" value="UniProtKB-KW"/>
</dbReference>
<evidence type="ECO:0000256" key="6">
    <source>
        <dbReference type="ARBA" id="ARBA00023316"/>
    </source>
</evidence>
<evidence type="ECO:0000256" key="7">
    <source>
        <dbReference type="SAM" id="MobiDB-lite"/>
    </source>
</evidence>
<evidence type="ECO:0000256" key="1">
    <source>
        <dbReference type="ARBA" id="ARBA00009943"/>
    </source>
</evidence>
<keyword evidence="4" id="KW-0573">Peptidoglycan synthesis</keyword>
<evidence type="ECO:0000256" key="4">
    <source>
        <dbReference type="ARBA" id="ARBA00022984"/>
    </source>
</evidence>
<dbReference type="GO" id="GO:0016755">
    <property type="term" value="F:aminoacyltransferase activity"/>
    <property type="evidence" value="ECO:0007669"/>
    <property type="project" value="InterPro"/>
</dbReference>
<dbReference type="AlphaFoldDB" id="A0A5C1YLM7"/>
<dbReference type="GO" id="GO:0071555">
    <property type="term" value="P:cell wall organization"/>
    <property type="evidence" value="ECO:0007669"/>
    <property type="project" value="UniProtKB-KW"/>
</dbReference>
<name>A0A5C1YLM7_9MICO</name>
<feature type="domain" description="BioF2-like acetyltransferase" evidence="8">
    <location>
        <begin position="244"/>
        <end position="374"/>
    </location>
</feature>
<evidence type="ECO:0000256" key="3">
    <source>
        <dbReference type="ARBA" id="ARBA00022960"/>
    </source>
</evidence>
<dbReference type="OrthoDB" id="9793335at2"/>
<keyword evidence="6" id="KW-0961">Cell wall biogenesis/degradation</keyword>
<accession>A0A5C1YLM7</accession>
<comment type="similarity">
    <text evidence="1">Belongs to the FemABX family.</text>
</comment>
<organism evidence="9 10">
    <name type="scientific">Agromyces intestinalis</name>
    <dbReference type="NCBI Taxonomy" id="2592652"/>
    <lineage>
        <taxon>Bacteria</taxon>
        <taxon>Bacillati</taxon>
        <taxon>Actinomycetota</taxon>
        <taxon>Actinomycetes</taxon>
        <taxon>Micrococcales</taxon>
        <taxon>Microbacteriaceae</taxon>
        <taxon>Agromyces</taxon>
    </lineage>
</organism>
<dbReference type="PROSITE" id="PS51191">
    <property type="entry name" value="FEMABX"/>
    <property type="match status" value="1"/>
</dbReference>
<feature type="compositionally biased region" description="Basic residues" evidence="7">
    <location>
        <begin position="65"/>
        <end position="76"/>
    </location>
</feature>
<dbReference type="InterPro" id="IPR050644">
    <property type="entry name" value="PG_Glycine_Bridge_Synth"/>
</dbReference>
<dbReference type="PANTHER" id="PTHR36174:SF1">
    <property type="entry name" value="LIPID II:GLYCINE GLYCYLTRANSFERASE"/>
    <property type="match status" value="1"/>
</dbReference>
<keyword evidence="3" id="KW-0133">Cell shape</keyword>
<keyword evidence="5" id="KW-0012">Acyltransferase</keyword>
<evidence type="ECO:0000256" key="5">
    <source>
        <dbReference type="ARBA" id="ARBA00023315"/>
    </source>
</evidence>
<evidence type="ECO:0000256" key="2">
    <source>
        <dbReference type="ARBA" id="ARBA00022679"/>
    </source>
</evidence>
<evidence type="ECO:0000313" key="10">
    <source>
        <dbReference type="Proteomes" id="UP000324678"/>
    </source>
</evidence>
<evidence type="ECO:0000259" key="8">
    <source>
        <dbReference type="Pfam" id="PF13480"/>
    </source>
</evidence>
<gene>
    <name evidence="9" type="ORF">FLP10_15800</name>
</gene>